<dbReference type="InterPro" id="IPR026541">
    <property type="entry name" value="MRG_dom"/>
</dbReference>
<dbReference type="GO" id="GO:0006325">
    <property type="term" value="P:chromatin organization"/>
    <property type="evidence" value="ECO:0007669"/>
    <property type="project" value="UniProtKB-KW"/>
</dbReference>
<dbReference type="GO" id="GO:0006355">
    <property type="term" value="P:regulation of DNA-templated transcription"/>
    <property type="evidence" value="ECO:0007669"/>
    <property type="project" value="InterPro"/>
</dbReference>
<evidence type="ECO:0000313" key="10">
    <source>
        <dbReference type="EMBL" id="GMM50413.1"/>
    </source>
</evidence>
<proteinExistence type="inferred from homology"/>
<evidence type="ECO:0000256" key="2">
    <source>
        <dbReference type="ARBA" id="ARBA00009093"/>
    </source>
</evidence>
<organism evidence="10 11">
    <name type="scientific">Starmerella bacillaris</name>
    <name type="common">Yeast</name>
    <name type="synonym">Candida zemplinina</name>
    <dbReference type="NCBI Taxonomy" id="1247836"/>
    <lineage>
        <taxon>Eukaryota</taxon>
        <taxon>Fungi</taxon>
        <taxon>Dikarya</taxon>
        <taxon>Ascomycota</taxon>
        <taxon>Saccharomycotina</taxon>
        <taxon>Dipodascomycetes</taxon>
        <taxon>Dipodascales</taxon>
        <taxon>Trichomonascaceae</taxon>
        <taxon>Starmerella</taxon>
    </lineage>
</organism>
<keyword evidence="11" id="KW-1185">Reference proteome</keyword>
<dbReference type="PROSITE" id="PS51640">
    <property type="entry name" value="MRG"/>
    <property type="match status" value="1"/>
</dbReference>
<dbReference type="InterPro" id="IPR008676">
    <property type="entry name" value="MRG"/>
</dbReference>
<comment type="similarity">
    <text evidence="2">Belongs to the MRG family.</text>
</comment>
<keyword evidence="7" id="KW-0539">Nucleus</keyword>
<dbReference type="GO" id="GO:0005634">
    <property type="term" value="C:nucleus"/>
    <property type="evidence" value="ECO:0007669"/>
    <property type="project" value="UniProtKB-SubCell"/>
</dbReference>
<evidence type="ECO:0000256" key="7">
    <source>
        <dbReference type="ARBA" id="ARBA00023242"/>
    </source>
</evidence>
<gene>
    <name evidence="10" type="ORF">DASB73_013710</name>
</gene>
<protein>
    <recommendedName>
        <fullName evidence="3">Chromatin modification-related protein EAF3</fullName>
    </recommendedName>
</protein>
<feature type="domain" description="MRG" evidence="9">
    <location>
        <begin position="201"/>
        <end position="369"/>
    </location>
</feature>
<accession>A0AAV5RI38</accession>
<dbReference type="PANTHER" id="PTHR10880">
    <property type="entry name" value="MORTALITY FACTOR 4-LIKE PROTEIN"/>
    <property type="match status" value="1"/>
</dbReference>
<dbReference type="SUPFAM" id="SSF54160">
    <property type="entry name" value="Chromo domain-like"/>
    <property type="match status" value="1"/>
</dbReference>
<keyword evidence="6" id="KW-0804">Transcription</keyword>
<evidence type="ECO:0000259" key="9">
    <source>
        <dbReference type="Pfam" id="PF05712"/>
    </source>
</evidence>
<evidence type="ECO:0000256" key="3">
    <source>
        <dbReference type="ARBA" id="ARBA00018505"/>
    </source>
</evidence>
<evidence type="ECO:0000256" key="8">
    <source>
        <dbReference type="SAM" id="MobiDB-lite"/>
    </source>
</evidence>
<dbReference type="InterPro" id="IPR016197">
    <property type="entry name" value="Chromo-like_dom_sf"/>
</dbReference>
<keyword evidence="5" id="KW-0805">Transcription regulation</keyword>
<sequence>MASPVSMDADVEGFNLDDDCIVPWNDGAYYAGKITKILNPNTGLIQREPKKKNKICSTSFAVLRKREKVRRIPTSIIEDCINEDENFYRIHFTGWRSDNDEWLTASRILPYTPDNVTLMKEANDAFKKRLQAERERKKKLKEEQAEKRRTFTENGTEESKPKSKSRTSATVEEKEGEEDSDVNVAISPKRAKVILAPDSITEVSLKFPLLLKRLLVKDWELITKEHLLVQLPRNISVVQILREFKEEQIAENIRNDTSSEPSDGGIENLTKFTDSMATYFDYTLGVLLLYRFERNQYYAEFHDQPKSHPSTVYGGEHLLRLIVSMPGLLAKDTKIDDITIAYIVDKLNLLTQFIAHNHKRFLVGTSSYDKATRYYDSISTPKAATVPTTQAEEPALKKSGELNE</sequence>
<dbReference type="EMBL" id="BTGC01000003">
    <property type="protein sequence ID" value="GMM50413.1"/>
    <property type="molecule type" value="Genomic_DNA"/>
</dbReference>
<evidence type="ECO:0000256" key="4">
    <source>
        <dbReference type="ARBA" id="ARBA00022853"/>
    </source>
</evidence>
<comment type="caution">
    <text evidence="10">The sequence shown here is derived from an EMBL/GenBank/DDBJ whole genome shotgun (WGS) entry which is preliminary data.</text>
</comment>
<feature type="compositionally biased region" description="Basic and acidic residues" evidence="8">
    <location>
        <begin position="133"/>
        <end position="161"/>
    </location>
</feature>
<keyword evidence="4" id="KW-0156">Chromatin regulator</keyword>
<dbReference type="AlphaFoldDB" id="A0AAV5RI38"/>
<dbReference type="Proteomes" id="UP001362899">
    <property type="component" value="Unassembled WGS sequence"/>
</dbReference>
<evidence type="ECO:0000256" key="5">
    <source>
        <dbReference type="ARBA" id="ARBA00023015"/>
    </source>
</evidence>
<dbReference type="PANTHER" id="PTHR10880:SF15">
    <property type="entry name" value="MSL COMPLEX SUBUNIT 3"/>
    <property type="match status" value="1"/>
</dbReference>
<dbReference type="Gene3D" id="2.30.30.140">
    <property type="match status" value="1"/>
</dbReference>
<evidence type="ECO:0000256" key="1">
    <source>
        <dbReference type="ARBA" id="ARBA00004123"/>
    </source>
</evidence>
<feature type="compositionally biased region" description="Basic and acidic residues" evidence="8">
    <location>
        <begin position="394"/>
        <end position="404"/>
    </location>
</feature>
<reference evidence="10 11" key="1">
    <citation type="journal article" date="2023" name="Elife">
        <title>Identification of key yeast species and microbe-microbe interactions impacting larval growth of Drosophila in the wild.</title>
        <authorList>
            <person name="Mure A."/>
            <person name="Sugiura Y."/>
            <person name="Maeda R."/>
            <person name="Honda K."/>
            <person name="Sakurai N."/>
            <person name="Takahashi Y."/>
            <person name="Watada M."/>
            <person name="Katoh T."/>
            <person name="Gotoh A."/>
            <person name="Gotoh Y."/>
            <person name="Taniguchi I."/>
            <person name="Nakamura K."/>
            <person name="Hayashi T."/>
            <person name="Katayama T."/>
            <person name="Uemura T."/>
            <person name="Hattori Y."/>
        </authorList>
    </citation>
    <scope>NUCLEOTIDE SEQUENCE [LARGE SCALE GENOMIC DNA]</scope>
    <source>
        <strain evidence="10 11">SB-73</strain>
    </source>
</reference>
<dbReference type="Pfam" id="PF05712">
    <property type="entry name" value="MRG"/>
    <property type="match status" value="1"/>
</dbReference>
<feature type="region of interest" description="Disordered" evidence="8">
    <location>
        <begin position="133"/>
        <end position="181"/>
    </location>
</feature>
<dbReference type="InterPro" id="IPR038217">
    <property type="entry name" value="MRG_C_sf"/>
</dbReference>
<name>A0AAV5RI38_STABA</name>
<feature type="region of interest" description="Disordered" evidence="8">
    <location>
        <begin position="383"/>
        <end position="404"/>
    </location>
</feature>
<dbReference type="Gene3D" id="1.10.274.30">
    <property type="entry name" value="MRG domain"/>
    <property type="match status" value="1"/>
</dbReference>
<dbReference type="GO" id="GO:0035267">
    <property type="term" value="C:NuA4 histone acetyltransferase complex"/>
    <property type="evidence" value="ECO:0007669"/>
    <property type="project" value="TreeGrafter"/>
</dbReference>
<evidence type="ECO:0000313" key="11">
    <source>
        <dbReference type="Proteomes" id="UP001362899"/>
    </source>
</evidence>
<comment type="subcellular location">
    <subcellularLocation>
        <location evidence="1">Nucleus</location>
    </subcellularLocation>
</comment>
<evidence type="ECO:0000256" key="6">
    <source>
        <dbReference type="ARBA" id="ARBA00023163"/>
    </source>
</evidence>